<evidence type="ECO:0000256" key="1">
    <source>
        <dbReference type="ARBA" id="ARBA00008791"/>
    </source>
</evidence>
<dbReference type="CDD" id="cd23659">
    <property type="entry name" value="USP_At3g01520-like"/>
    <property type="match status" value="1"/>
</dbReference>
<dbReference type="SUPFAM" id="SSF52402">
    <property type="entry name" value="Adenine nucleotide alpha hydrolases-like"/>
    <property type="match status" value="1"/>
</dbReference>
<dbReference type="InterPro" id="IPR006016">
    <property type="entry name" value="UspA"/>
</dbReference>
<dbReference type="InterPro" id="IPR006015">
    <property type="entry name" value="Universal_stress_UspA"/>
</dbReference>
<feature type="domain" description="UspA" evidence="2">
    <location>
        <begin position="9"/>
        <end position="151"/>
    </location>
</feature>
<sequence>MDAAGTERGRIVVGIDGSTHADDALRWAVGEAARRGLAVRAVVAHEPPDAWMSPYGVPLLADSDEIRQAVEDSARTRVEAVRRELDEALRAVPVDVVAVTGPVGWVLEQEARGAELLVVGHRGRGALRSTLLGSVGLSVVLRAPCPVTVVPAPRRAAEVAADEEVALAGPLPVGPIA</sequence>
<keyword evidence="4" id="KW-1185">Reference proteome</keyword>
<dbReference type="PANTHER" id="PTHR31964:SF113">
    <property type="entry name" value="USPA DOMAIN-CONTAINING PROTEIN"/>
    <property type="match status" value="1"/>
</dbReference>
<dbReference type="AlphaFoldDB" id="A0A2U1F255"/>
<accession>A0A2U1F255</accession>
<dbReference type="InterPro" id="IPR014729">
    <property type="entry name" value="Rossmann-like_a/b/a_fold"/>
</dbReference>
<dbReference type="OrthoDB" id="6174426at2"/>
<dbReference type="EMBL" id="QEKW01000013">
    <property type="protein sequence ID" value="PVZ06265.1"/>
    <property type="molecule type" value="Genomic_DNA"/>
</dbReference>
<dbReference type="PRINTS" id="PR01438">
    <property type="entry name" value="UNVRSLSTRESS"/>
</dbReference>
<dbReference type="RefSeq" id="WP_116710028.1">
    <property type="nucleotide sequence ID" value="NZ_QEKW01000013.1"/>
</dbReference>
<proteinExistence type="inferred from homology"/>
<evidence type="ECO:0000313" key="3">
    <source>
        <dbReference type="EMBL" id="PVZ06265.1"/>
    </source>
</evidence>
<comment type="caution">
    <text evidence="3">The sequence shown here is derived from an EMBL/GenBank/DDBJ whole genome shotgun (WGS) entry which is preliminary data.</text>
</comment>
<evidence type="ECO:0000313" key="4">
    <source>
        <dbReference type="Proteomes" id="UP000245639"/>
    </source>
</evidence>
<organism evidence="3 4">
    <name type="scientific">Actinomycetospora cinnamomea</name>
    <dbReference type="NCBI Taxonomy" id="663609"/>
    <lineage>
        <taxon>Bacteria</taxon>
        <taxon>Bacillati</taxon>
        <taxon>Actinomycetota</taxon>
        <taxon>Actinomycetes</taxon>
        <taxon>Pseudonocardiales</taxon>
        <taxon>Pseudonocardiaceae</taxon>
        <taxon>Actinomycetospora</taxon>
    </lineage>
</organism>
<name>A0A2U1F255_9PSEU</name>
<reference evidence="3 4" key="1">
    <citation type="submission" date="2018-04" db="EMBL/GenBank/DDBJ databases">
        <title>Genomic Encyclopedia of Type Strains, Phase IV (KMG-IV): sequencing the most valuable type-strain genomes for metagenomic binning, comparative biology and taxonomic classification.</title>
        <authorList>
            <person name="Goeker M."/>
        </authorList>
    </citation>
    <scope>NUCLEOTIDE SEQUENCE [LARGE SCALE GENOMIC DNA]</scope>
    <source>
        <strain evidence="3 4">DSM 45771</strain>
    </source>
</reference>
<evidence type="ECO:0000259" key="2">
    <source>
        <dbReference type="Pfam" id="PF00582"/>
    </source>
</evidence>
<gene>
    <name evidence="3" type="ORF">C8D89_1133</name>
</gene>
<protein>
    <submittedName>
        <fullName evidence="3">Nucleotide-binding universal stress UspA family protein</fullName>
    </submittedName>
</protein>
<comment type="similarity">
    <text evidence="1">Belongs to the universal stress protein A family.</text>
</comment>
<dbReference type="Gene3D" id="3.40.50.620">
    <property type="entry name" value="HUPs"/>
    <property type="match status" value="1"/>
</dbReference>
<dbReference type="PANTHER" id="PTHR31964">
    <property type="entry name" value="ADENINE NUCLEOTIDE ALPHA HYDROLASES-LIKE SUPERFAMILY PROTEIN"/>
    <property type="match status" value="1"/>
</dbReference>
<dbReference type="Pfam" id="PF00582">
    <property type="entry name" value="Usp"/>
    <property type="match status" value="1"/>
</dbReference>
<dbReference type="Proteomes" id="UP000245639">
    <property type="component" value="Unassembled WGS sequence"/>
</dbReference>